<keyword evidence="3" id="KW-1003">Cell membrane</keyword>
<keyword evidence="5" id="KW-0653">Protein transport</keyword>
<evidence type="ECO:0000256" key="8">
    <source>
        <dbReference type="ARBA" id="ARBA00023136"/>
    </source>
</evidence>
<name>A0A1V5MKG6_UNCT6</name>
<accession>A0A1V5MKG6</accession>
<keyword evidence="6 9" id="KW-1133">Transmembrane helix</keyword>
<comment type="caution">
    <text evidence="10">The sequence shown here is derived from an EMBL/GenBank/DDBJ whole genome shotgun (WGS) entry which is preliminary data.</text>
</comment>
<dbReference type="EMBL" id="MWAK01000012">
    <property type="protein sequence ID" value="OPZ93686.1"/>
    <property type="molecule type" value="Genomic_DNA"/>
</dbReference>
<dbReference type="GO" id="GO:0043952">
    <property type="term" value="P:protein transport by the Sec complex"/>
    <property type="evidence" value="ECO:0007669"/>
    <property type="project" value="TreeGrafter"/>
</dbReference>
<dbReference type="Pfam" id="PF00584">
    <property type="entry name" value="SecE"/>
    <property type="match status" value="1"/>
</dbReference>
<evidence type="ECO:0000256" key="2">
    <source>
        <dbReference type="ARBA" id="ARBA00022448"/>
    </source>
</evidence>
<sequence>MEKLILRLRVYFDGVKSEFRKISWPQRKALEQLTAFVLFLVLILALFAGILDEFFSRLIRLILG</sequence>
<keyword evidence="8 9" id="KW-0472">Membrane</keyword>
<dbReference type="GO" id="GO:0008320">
    <property type="term" value="F:protein transmembrane transporter activity"/>
    <property type="evidence" value="ECO:0007669"/>
    <property type="project" value="InterPro"/>
</dbReference>
<dbReference type="Gene3D" id="1.20.5.1030">
    <property type="entry name" value="Preprotein translocase secy subunit"/>
    <property type="match status" value="1"/>
</dbReference>
<keyword evidence="4 9" id="KW-0812">Transmembrane</keyword>
<dbReference type="InterPro" id="IPR001901">
    <property type="entry name" value="Translocase_SecE/Sec61-g"/>
</dbReference>
<gene>
    <name evidence="10" type="ORF">BWY73_00174</name>
</gene>
<dbReference type="InterPro" id="IPR038379">
    <property type="entry name" value="SecE_sf"/>
</dbReference>
<dbReference type="PANTHER" id="PTHR33910">
    <property type="entry name" value="PROTEIN TRANSLOCASE SUBUNIT SECE"/>
    <property type="match status" value="1"/>
</dbReference>
<protein>
    <submittedName>
        <fullName evidence="10">Preprotein translocase subunit SecE</fullName>
    </submittedName>
</protein>
<dbReference type="GO" id="GO:0009306">
    <property type="term" value="P:protein secretion"/>
    <property type="evidence" value="ECO:0007669"/>
    <property type="project" value="InterPro"/>
</dbReference>
<dbReference type="AlphaFoldDB" id="A0A1V5MKG6"/>
<dbReference type="InterPro" id="IPR005807">
    <property type="entry name" value="SecE_bac"/>
</dbReference>
<comment type="subcellular location">
    <subcellularLocation>
        <location evidence="1">Membrane</location>
    </subcellularLocation>
</comment>
<evidence type="ECO:0000256" key="9">
    <source>
        <dbReference type="SAM" id="Phobius"/>
    </source>
</evidence>
<feature type="transmembrane region" description="Helical" evidence="9">
    <location>
        <begin position="29"/>
        <end position="51"/>
    </location>
</feature>
<evidence type="ECO:0000256" key="4">
    <source>
        <dbReference type="ARBA" id="ARBA00022692"/>
    </source>
</evidence>
<dbReference type="PANTHER" id="PTHR33910:SF1">
    <property type="entry name" value="PROTEIN TRANSLOCASE SUBUNIT SECE"/>
    <property type="match status" value="1"/>
</dbReference>
<evidence type="ECO:0000256" key="5">
    <source>
        <dbReference type="ARBA" id="ARBA00022927"/>
    </source>
</evidence>
<evidence type="ECO:0000256" key="6">
    <source>
        <dbReference type="ARBA" id="ARBA00022989"/>
    </source>
</evidence>
<evidence type="ECO:0000256" key="1">
    <source>
        <dbReference type="ARBA" id="ARBA00004370"/>
    </source>
</evidence>
<keyword evidence="2" id="KW-0813">Transport</keyword>
<dbReference type="GO" id="GO:0006886">
    <property type="term" value="P:intracellular protein transport"/>
    <property type="evidence" value="ECO:0007669"/>
    <property type="project" value="InterPro"/>
</dbReference>
<evidence type="ECO:0000256" key="7">
    <source>
        <dbReference type="ARBA" id="ARBA00023010"/>
    </source>
</evidence>
<dbReference type="GO" id="GO:0006605">
    <property type="term" value="P:protein targeting"/>
    <property type="evidence" value="ECO:0007669"/>
    <property type="project" value="InterPro"/>
</dbReference>
<dbReference type="GO" id="GO:0005886">
    <property type="term" value="C:plasma membrane"/>
    <property type="evidence" value="ECO:0007669"/>
    <property type="project" value="TreeGrafter"/>
</dbReference>
<dbReference type="Proteomes" id="UP000485484">
    <property type="component" value="Unassembled WGS sequence"/>
</dbReference>
<evidence type="ECO:0000313" key="10">
    <source>
        <dbReference type="EMBL" id="OPZ93686.1"/>
    </source>
</evidence>
<reference evidence="10" key="1">
    <citation type="submission" date="2017-02" db="EMBL/GenBank/DDBJ databases">
        <title>Delving into the versatile metabolic prowess of the omnipresent phylum Bacteroidetes.</title>
        <authorList>
            <person name="Nobu M.K."/>
            <person name="Mei R."/>
            <person name="Narihiro T."/>
            <person name="Kuroda K."/>
            <person name="Liu W.-T."/>
        </authorList>
    </citation>
    <scope>NUCLEOTIDE SEQUENCE</scope>
    <source>
        <strain evidence="10">ADurb.Bin417</strain>
    </source>
</reference>
<keyword evidence="7" id="KW-0811">Translocation</keyword>
<organism evidence="10">
    <name type="scientific">candidate division TA06 bacterium ADurb.Bin417</name>
    <dbReference type="NCBI Taxonomy" id="1852828"/>
    <lineage>
        <taxon>Bacteria</taxon>
        <taxon>Bacteria division TA06</taxon>
    </lineage>
</organism>
<evidence type="ECO:0000256" key="3">
    <source>
        <dbReference type="ARBA" id="ARBA00022475"/>
    </source>
</evidence>
<proteinExistence type="predicted"/>
<dbReference type="NCBIfam" id="TIGR00964">
    <property type="entry name" value="secE_bact"/>
    <property type="match status" value="1"/>
</dbReference>